<reference evidence="1 2" key="1">
    <citation type="submission" date="2018-08" db="EMBL/GenBank/DDBJ databases">
        <title>Aeromicrobium sp. M2KJ-4, whole genome shotgun sequence.</title>
        <authorList>
            <person name="Tuo L."/>
        </authorList>
    </citation>
    <scope>NUCLEOTIDE SEQUENCE [LARGE SCALE GENOMIC DNA]</scope>
    <source>
        <strain evidence="1 2">M2KJ-4</strain>
    </source>
</reference>
<evidence type="ECO:0000313" key="2">
    <source>
        <dbReference type="Proteomes" id="UP000265581"/>
    </source>
</evidence>
<sequence>MDELPFVITVARTGGFAGMRREWTVEVSAPQDAERWRPIVEACPWDATDDTSATPDGFVYDLRVADHTAVVAERELDGPWRELVDAVRSTADDD</sequence>
<evidence type="ECO:0000313" key="1">
    <source>
        <dbReference type="EMBL" id="REK70659.1"/>
    </source>
</evidence>
<dbReference type="Proteomes" id="UP000265581">
    <property type="component" value="Unassembled WGS sequence"/>
</dbReference>
<proteinExistence type="predicted"/>
<organism evidence="1 2">
    <name type="scientific">Aeromicrobium endophyticum</name>
    <dbReference type="NCBI Taxonomy" id="2292704"/>
    <lineage>
        <taxon>Bacteria</taxon>
        <taxon>Bacillati</taxon>
        <taxon>Actinomycetota</taxon>
        <taxon>Actinomycetes</taxon>
        <taxon>Propionibacteriales</taxon>
        <taxon>Nocardioidaceae</taxon>
        <taxon>Aeromicrobium</taxon>
    </lineage>
</organism>
<dbReference type="AlphaFoldDB" id="A0A371P3Y9"/>
<dbReference type="Pfam" id="PF20242">
    <property type="entry name" value="Emfourin"/>
    <property type="match status" value="1"/>
</dbReference>
<comment type="caution">
    <text evidence="1">The sequence shown here is derived from an EMBL/GenBank/DDBJ whole genome shotgun (WGS) entry which is preliminary data.</text>
</comment>
<dbReference type="OrthoDB" id="4947318at2"/>
<dbReference type="EMBL" id="QUBR01000002">
    <property type="protein sequence ID" value="REK70659.1"/>
    <property type="molecule type" value="Genomic_DNA"/>
</dbReference>
<name>A0A371P3Y9_9ACTN</name>
<dbReference type="InterPro" id="IPR049457">
    <property type="entry name" value="Emfourin"/>
</dbReference>
<keyword evidence="2" id="KW-1185">Reference proteome</keyword>
<accession>A0A371P3Y9</accession>
<protein>
    <recommendedName>
        <fullName evidence="3">Metalloprotease</fullName>
    </recommendedName>
</protein>
<evidence type="ECO:0008006" key="3">
    <source>
        <dbReference type="Google" id="ProtNLM"/>
    </source>
</evidence>
<gene>
    <name evidence="1" type="ORF">DX116_16235</name>
</gene>
<dbReference type="RefSeq" id="WP_119705246.1">
    <property type="nucleotide sequence ID" value="NZ_JBHSOI010000002.1"/>
</dbReference>